<feature type="chain" id="PRO_5035839509" description="SMB domain-containing protein" evidence="2">
    <location>
        <begin position="20"/>
        <end position="250"/>
    </location>
</feature>
<dbReference type="InterPro" id="IPR053231">
    <property type="entry name" value="GPCR_LN-TM7"/>
</dbReference>
<comment type="caution">
    <text evidence="4">The sequence shown here is derived from an EMBL/GenBank/DDBJ whole genome shotgun (WGS) entry which is preliminary data.</text>
</comment>
<organism evidence="4 5">
    <name type="scientific">Mytilus edulis</name>
    <name type="common">Blue mussel</name>
    <dbReference type="NCBI Taxonomy" id="6550"/>
    <lineage>
        <taxon>Eukaryota</taxon>
        <taxon>Metazoa</taxon>
        <taxon>Spiralia</taxon>
        <taxon>Lophotrochozoa</taxon>
        <taxon>Mollusca</taxon>
        <taxon>Bivalvia</taxon>
        <taxon>Autobranchia</taxon>
        <taxon>Pteriomorphia</taxon>
        <taxon>Mytilida</taxon>
        <taxon>Mytiloidea</taxon>
        <taxon>Mytilidae</taxon>
        <taxon>Mytilinae</taxon>
        <taxon>Mytilus</taxon>
    </lineage>
</organism>
<reference evidence="4" key="1">
    <citation type="submission" date="2021-03" db="EMBL/GenBank/DDBJ databases">
        <authorList>
            <person name="Bekaert M."/>
        </authorList>
    </citation>
    <scope>NUCLEOTIDE SEQUENCE</scope>
</reference>
<dbReference type="PANTHER" id="PTHR45902">
    <property type="entry name" value="LATROPHILIN RECEPTOR-LIKE PROTEIN A"/>
    <property type="match status" value="1"/>
</dbReference>
<dbReference type="InterPro" id="IPR036024">
    <property type="entry name" value="Somatomedin_B-like_dom_sf"/>
</dbReference>
<proteinExistence type="predicted"/>
<keyword evidence="5" id="KW-1185">Reference proteome</keyword>
<dbReference type="SUPFAM" id="SSF90188">
    <property type="entry name" value="Somatomedin B domain"/>
    <property type="match status" value="1"/>
</dbReference>
<dbReference type="Proteomes" id="UP000683360">
    <property type="component" value="Unassembled WGS sequence"/>
</dbReference>
<dbReference type="OrthoDB" id="6134459at2759"/>
<dbReference type="PROSITE" id="PS50958">
    <property type="entry name" value="SMB_2"/>
    <property type="match status" value="1"/>
</dbReference>
<sequence length="250" mass="29084">MKVVLILFISLIFRTAIHSKFNLNVGIVSEPQYSLTEEFKSTIKTAKYESTSALSTDLKRITRDREPFTLISKRPISRENDYTTILDKRRQTSEIFQVTKLQTSTDLSTQSYLMDPCFHVGSCSFTSNMIHQFCKCDKECKIYNDCCQDYNKETHSLSSGYFEHLSCIRGHNEMEAFEGYFAVTTCPSDYKNQTVITRCYEDDIINNGPSVANESIVFKNKFCAICHQVTDYVFFRIEILRNRRKQKIFI</sequence>
<evidence type="ECO:0000259" key="3">
    <source>
        <dbReference type="PROSITE" id="PS50958"/>
    </source>
</evidence>
<name>A0A8S3V0I9_MYTED</name>
<accession>A0A8S3V0I9</accession>
<dbReference type="InterPro" id="IPR001212">
    <property type="entry name" value="Somatomedin_B_dom"/>
</dbReference>
<evidence type="ECO:0000256" key="1">
    <source>
        <dbReference type="ARBA" id="ARBA00023157"/>
    </source>
</evidence>
<protein>
    <recommendedName>
        <fullName evidence="3">SMB domain-containing protein</fullName>
    </recommendedName>
</protein>
<evidence type="ECO:0000256" key="2">
    <source>
        <dbReference type="SAM" id="SignalP"/>
    </source>
</evidence>
<dbReference type="AlphaFoldDB" id="A0A8S3V0I9"/>
<evidence type="ECO:0000313" key="4">
    <source>
        <dbReference type="EMBL" id="CAG2247901.1"/>
    </source>
</evidence>
<evidence type="ECO:0000313" key="5">
    <source>
        <dbReference type="Proteomes" id="UP000683360"/>
    </source>
</evidence>
<keyword evidence="1" id="KW-1015">Disulfide bond</keyword>
<feature type="signal peptide" evidence="2">
    <location>
        <begin position="1"/>
        <end position="19"/>
    </location>
</feature>
<dbReference type="PANTHER" id="PTHR45902:SF1">
    <property type="entry name" value="LATROPHILIN RECEPTOR-LIKE PROTEIN A"/>
    <property type="match status" value="1"/>
</dbReference>
<gene>
    <name evidence="4" type="ORF">MEDL_59832</name>
</gene>
<feature type="domain" description="SMB" evidence="3">
    <location>
        <begin position="113"/>
        <end position="158"/>
    </location>
</feature>
<keyword evidence="2" id="KW-0732">Signal</keyword>
<dbReference type="EMBL" id="CAJPWZ010002919">
    <property type="protein sequence ID" value="CAG2247901.1"/>
    <property type="molecule type" value="Genomic_DNA"/>
</dbReference>